<dbReference type="GO" id="GO:0006313">
    <property type="term" value="P:DNA transposition"/>
    <property type="evidence" value="ECO:0007669"/>
    <property type="project" value="InterPro"/>
</dbReference>
<sequence>MSTKYKIRDNQKLYFLTFAVVAWVDVFTRKAYKDVLIESLRYCQQQKKLDLYAYCIMPNHVHLIAGVSEGGNLSHVLRDLKKFTSVSIIKAIAENQQESRRDWMLWIFRRHGARNSNNTHYQFWQQDNHPIELNSNLLLAQKLEYIHQNPVRAGICYTAEDYIYSSAGQYAGGEAMLTVKLLE</sequence>
<dbReference type="EMBL" id="VWSF01000008">
    <property type="protein sequence ID" value="KAA5545794.1"/>
    <property type="molecule type" value="Genomic_DNA"/>
</dbReference>
<dbReference type="InterPro" id="IPR036515">
    <property type="entry name" value="Transposase_17_sf"/>
</dbReference>
<dbReference type="RefSeq" id="WP_150088796.1">
    <property type="nucleotide sequence ID" value="NZ_VWSF01000008.1"/>
</dbReference>
<dbReference type="PANTHER" id="PTHR36966">
    <property type="entry name" value="REP-ASSOCIATED TYROSINE TRANSPOSASE"/>
    <property type="match status" value="1"/>
</dbReference>
<dbReference type="Proteomes" id="UP000323426">
    <property type="component" value="Unassembled WGS sequence"/>
</dbReference>
<dbReference type="Pfam" id="PF01797">
    <property type="entry name" value="Y1_Tnp"/>
    <property type="match status" value="1"/>
</dbReference>
<evidence type="ECO:0000313" key="4">
    <source>
        <dbReference type="Proteomes" id="UP000323426"/>
    </source>
</evidence>
<keyword evidence="1" id="KW-1133">Transmembrane helix</keyword>
<name>A0A5M6DE38_9BACT</name>
<feature type="domain" description="Transposase IS200-like" evidence="2">
    <location>
        <begin position="11"/>
        <end position="149"/>
    </location>
</feature>
<accession>A0A5M6DE38</accession>
<comment type="caution">
    <text evidence="3">The sequence shown here is derived from an EMBL/GenBank/DDBJ whole genome shotgun (WGS) entry which is preliminary data.</text>
</comment>
<dbReference type="SMART" id="SM01321">
    <property type="entry name" value="Y1_Tnp"/>
    <property type="match status" value="1"/>
</dbReference>
<proteinExistence type="predicted"/>
<dbReference type="SUPFAM" id="SSF143422">
    <property type="entry name" value="Transposase IS200-like"/>
    <property type="match status" value="1"/>
</dbReference>
<gene>
    <name evidence="3" type="ORF">F0145_12755</name>
</gene>
<keyword evidence="4" id="KW-1185">Reference proteome</keyword>
<dbReference type="InterPro" id="IPR002686">
    <property type="entry name" value="Transposase_17"/>
</dbReference>
<evidence type="ECO:0000256" key="1">
    <source>
        <dbReference type="SAM" id="Phobius"/>
    </source>
</evidence>
<evidence type="ECO:0000313" key="3">
    <source>
        <dbReference type="EMBL" id="KAA5545794.1"/>
    </source>
</evidence>
<dbReference type="InterPro" id="IPR052715">
    <property type="entry name" value="RAYT_transposase"/>
</dbReference>
<feature type="transmembrane region" description="Helical" evidence="1">
    <location>
        <begin position="12"/>
        <end position="32"/>
    </location>
</feature>
<dbReference type="GO" id="GO:0004803">
    <property type="term" value="F:transposase activity"/>
    <property type="evidence" value="ECO:0007669"/>
    <property type="project" value="InterPro"/>
</dbReference>
<keyword evidence="1" id="KW-0812">Transmembrane</keyword>
<dbReference type="GO" id="GO:0043565">
    <property type="term" value="F:sequence-specific DNA binding"/>
    <property type="evidence" value="ECO:0007669"/>
    <property type="project" value="TreeGrafter"/>
</dbReference>
<dbReference type="NCBIfam" id="NF047646">
    <property type="entry name" value="REP_Tyr_transpos"/>
    <property type="match status" value="1"/>
</dbReference>
<protein>
    <submittedName>
        <fullName evidence="3">Transposase</fullName>
    </submittedName>
</protein>
<reference evidence="3 4" key="1">
    <citation type="submission" date="2019-09" db="EMBL/GenBank/DDBJ databases">
        <title>Genome sequence and assembly of Adhaeribacter sp.</title>
        <authorList>
            <person name="Chhetri G."/>
        </authorList>
    </citation>
    <scope>NUCLEOTIDE SEQUENCE [LARGE SCALE GENOMIC DNA]</scope>
    <source>
        <strain evidence="3 4">DK36</strain>
    </source>
</reference>
<keyword evidence="1" id="KW-0472">Membrane</keyword>
<evidence type="ECO:0000259" key="2">
    <source>
        <dbReference type="SMART" id="SM01321"/>
    </source>
</evidence>
<dbReference type="PANTHER" id="PTHR36966:SF1">
    <property type="entry name" value="REP-ASSOCIATED TYROSINE TRANSPOSASE"/>
    <property type="match status" value="1"/>
</dbReference>
<dbReference type="AlphaFoldDB" id="A0A5M6DE38"/>
<dbReference type="Gene3D" id="3.30.70.1290">
    <property type="entry name" value="Transposase IS200-like"/>
    <property type="match status" value="1"/>
</dbReference>
<organism evidence="3 4">
    <name type="scientific">Adhaeribacter rhizoryzae</name>
    <dbReference type="NCBI Taxonomy" id="2607907"/>
    <lineage>
        <taxon>Bacteria</taxon>
        <taxon>Pseudomonadati</taxon>
        <taxon>Bacteroidota</taxon>
        <taxon>Cytophagia</taxon>
        <taxon>Cytophagales</taxon>
        <taxon>Hymenobacteraceae</taxon>
        <taxon>Adhaeribacter</taxon>
    </lineage>
</organism>